<keyword evidence="3" id="KW-1185">Reference proteome</keyword>
<accession>A0ABR4P7B1</accession>
<dbReference type="PANTHER" id="PTHR43845">
    <property type="entry name" value="BLR5969 PROTEIN"/>
    <property type="match status" value="1"/>
</dbReference>
<reference evidence="2 3" key="1">
    <citation type="submission" date="2024-06" db="EMBL/GenBank/DDBJ databases">
        <title>Complete genome of Phlyctema vagabunda strain 19-DSS-EL-015.</title>
        <authorList>
            <person name="Fiorenzani C."/>
        </authorList>
    </citation>
    <scope>NUCLEOTIDE SEQUENCE [LARGE SCALE GENOMIC DNA]</scope>
    <source>
        <strain evidence="2 3">19-DSS-EL-015</strain>
    </source>
</reference>
<comment type="caution">
    <text evidence="2">The sequence shown here is derived from an EMBL/GenBank/DDBJ whole genome shotgun (WGS) entry which is preliminary data.</text>
</comment>
<organism evidence="2 3">
    <name type="scientific">Phlyctema vagabunda</name>
    <dbReference type="NCBI Taxonomy" id="108571"/>
    <lineage>
        <taxon>Eukaryota</taxon>
        <taxon>Fungi</taxon>
        <taxon>Dikarya</taxon>
        <taxon>Ascomycota</taxon>
        <taxon>Pezizomycotina</taxon>
        <taxon>Leotiomycetes</taxon>
        <taxon>Helotiales</taxon>
        <taxon>Dermateaceae</taxon>
        <taxon>Phlyctema</taxon>
    </lineage>
</organism>
<name>A0ABR4P7B1_9HELO</name>
<protein>
    <submittedName>
        <fullName evidence="2">Uncharacterized protein</fullName>
    </submittedName>
</protein>
<dbReference type="Proteomes" id="UP001629113">
    <property type="component" value="Unassembled WGS sequence"/>
</dbReference>
<evidence type="ECO:0000313" key="2">
    <source>
        <dbReference type="EMBL" id="KAL3419062.1"/>
    </source>
</evidence>
<gene>
    <name evidence="2" type="ORF">PVAG01_09283</name>
</gene>
<feature type="region of interest" description="Disordered" evidence="1">
    <location>
        <begin position="1"/>
        <end position="24"/>
    </location>
</feature>
<dbReference type="InterPro" id="IPR042099">
    <property type="entry name" value="ANL_N_sf"/>
</dbReference>
<dbReference type="Gene3D" id="3.40.50.12780">
    <property type="entry name" value="N-terminal domain of ligase-like"/>
    <property type="match status" value="1"/>
</dbReference>
<evidence type="ECO:0000256" key="1">
    <source>
        <dbReference type="SAM" id="MobiDB-lite"/>
    </source>
</evidence>
<sequence length="484" mass="54578">MGVVTSTIKPLWTPSERRGSPLPPQIKNVLTIARKHPFYSPSHIYPPNPDEIAKIASEAHSPLAENQLLAEFSIIHKDDLYKPILRLLEDDHPENTFRHSTYVSMTGGGGGSSTPLAFLTDIHENRAQRVAIGDLVRRCGLLEKTDCVLSMHTSGKMYRSLDLIGDTVEYAGASILSVGHLASPKELMTFCKNFRPNVLSGDTSQLVQFASYVESTGPSDNLKITKIMHTSEPLTHPQKLYLQSVFAPNNSPLNFISVLASAEIGPFAVSNISLTGEPFEDCTDFIFDSRHIIVEVLPLDFHFDSQHRKYPCTLPYDEVGLLAVTSLQRFRHPLVRYLNGDIGSVHKLPLCAVPLIQEGAEHLRVLRLYGRDLRHSFKWQGEYFEFSGLKRLMSRANWGILRWQIVLGHDVEVPDSECLEIRLMRGTANSKDEMISQEDLVLHLKEYFCVHARNECLFNVRLAVSEEFVRSVTGNKVLMFVDRR</sequence>
<dbReference type="PANTHER" id="PTHR43845:SF1">
    <property type="entry name" value="BLR5969 PROTEIN"/>
    <property type="match status" value="1"/>
</dbReference>
<proteinExistence type="predicted"/>
<evidence type="ECO:0000313" key="3">
    <source>
        <dbReference type="Proteomes" id="UP001629113"/>
    </source>
</evidence>
<dbReference type="EMBL" id="JBFCZG010000008">
    <property type="protein sequence ID" value="KAL3419062.1"/>
    <property type="molecule type" value="Genomic_DNA"/>
</dbReference>